<reference evidence="4" key="1">
    <citation type="submission" date="2016-06" db="UniProtKB">
        <authorList>
            <consortium name="WormBaseParasite"/>
        </authorList>
    </citation>
    <scope>IDENTIFICATION</scope>
</reference>
<dbReference type="WBParaSite" id="TCNE_0000052401-mRNA-1">
    <property type="protein sequence ID" value="TCNE_0000052401-mRNA-1"/>
    <property type="gene ID" value="TCNE_0000052401"/>
</dbReference>
<dbReference type="Proteomes" id="UP000050794">
    <property type="component" value="Unassembled WGS sequence"/>
</dbReference>
<name>A0A183TWA5_TOXCA</name>
<sequence>MSFKRRQYRPSDDGWPSGGERDSVECCAPSDQYQVHLLWLGWGLGHFKELFLLHDGTTAFFMRPMNSTRDCKAVAQVRHGTMFQERARTVAASLWYRAAAAAAAFHIVSPLNGRYPTSLSSMPFHFAR</sequence>
<evidence type="ECO:0000256" key="1">
    <source>
        <dbReference type="SAM" id="MobiDB-lite"/>
    </source>
</evidence>
<evidence type="ECO:0000313" key="2">
    <source>
        <dbReference type="EMBL" id="VDM24385.1"/>
    </source>
</evidence>
<feature type="region of interest" description="Disordered" evidence="1">
    <location>
        <begin position="1"/>
        <end position="21"/>
    </location>
</feature>
<evidence type="ECO:0000313" key="4">
    <source>
        <dbReference type="WBParaSite" id="TCNE_0000052401-mRNA-1"/>
    </source>
</evidence>
<evidence type="ECO:0000313" key="3">
    <source>
        <dbReference type="Proteomes" id="UP000050794"/>
    </source>
</evidence>
<gene>
    <name evidence="2" type="ORF">TCNE_LOCUS525</name>
</gene>
<proteinExistence type="predicted"/>
<dbReference type="EMBL" id="UYWY01000253">
    <property type="protein sequence ID" value="VDM24385.1"/>
    <property type="molecule type" value="Genomic_DNA"/>
</dbReference>
<protein>
    <submittedName>
        <fullName evidence="4">WGR domain-containing protein</fullName>
    </submittedName>
</protein>
<accession>A0A183TWA5</accession>
<reference evidence="2 3" key="2">
    <citation type="submission" date="2018-11" db="EMBL/GenBank/DDBJ databases">
        <authorList>
            <consortium name="Pathogen Informatics"/>
        </authorList>
    </citation>
    <scope>NUCLEOTIDE SEQUENCE [LARGE SCALE GENOMIC DNA]</scope>
</reference>
<organism evidence="3 4">
    <name type="scientific">Toxocara canis</name>
    <name type="common">Canine roundworm</name>
    <dbReference type="NCBI Taxonomy" id="6265"/>
    <lineage>
        <taxon>Eukaryota</taxon>
        <taxon>Metazoa</taxon>
        <taxon>Ecdysozoa</taxon>
        <taxon>Nematoda</taxon>
        <taxon>Chromadorea</taxon>
        <taxon>Rhabditida</taxon>
        <taxon>Spirurina</taxon>
        <taxon>Ascaridomorpha</taxon>
        <taxon>Ascaridoidea</taxon>
        <taxon>Toxocaridae</taxon>
        <taxon>Toxocara</taxon>
    </lineage>
</organism>
<dbReference type="AlphaFoldDB" id="A0A183TWA5"/>
<keyword evidence="3" id="KW-1185">Reference proteome</keyword>